<dbReference type="EMBL" id="FCQH01000002">
    <property type="protein sequence ID" value="CVK87059.1"/>
    <property type="molecule type" value="Genomic_DNA"/>
</dbReference>
<sequence>MRDYSRVALELMATITNPAIIDRLSNCNLYRLRTNVIFGVTWSTEDNHTYWPSVSTSDIVEMENAWGRDRLEHFNLHYFDNIYIAEGHYISNCIGQTCFRVHELIDYMYEQEEQERERERLEMVRFLREAKTLAQELPVTGHRRSCWTESAILDNEFKSAPGIFKLIQITIISPGIGLRSNLMGFFFAAFEHRCPQKANGYGPWSTHIKSIKENHAAVILMLCPLQENQIMAESDGP</sequence>
<reference evidence="2" key="1">
    <citation type="journal article" date="2016" name="Genome Biol. Evol.">
        <title>Comparative 'omics' of the Fusarium fujikuroi species complex highlights differences in genetic potential and metabolite synthesis.</title>
        <authorList>
            <person name="Niehaus E.-M."/>
            <person name="Muensterkoetter M."/>
            <person name="Proctor R.H."/>
            <person name="Brown D.W."/>
            <person name="Sharon A."/>
            <person name="Idan Y."/>
            <person name="Oren-Young L."/>
            <person name="Sieber C.M."/>
            <person name="Novak O."/>
            <person name="Pencik A."/>
            <person name="Tarkowska D."/>
            <person name="Hromadova K."/>
            <person name="Freeman S."/>
            <person name="Maymon M."/>
            <person name="Elazar M."/>
            <person name="Youssef S.A."/>
            <person name="El-Shabrawy E.S.M."/>
            <person name="Shalaby A.B.A."/>
            <person name="Houterman P."/>
            <person name="Brock N.L."/>
            <person name="Burkhardt I."/>
            <person name="Tsavkelova E.A."/>
            <person name="Dickschat J.S."/>
            <person name="Galuszka P."/>
            <person name="Gueldener U."/>
            <person name="Tudzynski B."/>
        </authorList>
    </citation>
    <scope>NUCLEOTIDE SEQUENCE [LARGE SCALE GENOMIC DNA]</scope>
    <source>
        <strain evidence="2">MRC7560</strain>
    </source>
</reference>
<dbReference type="RefSeq" id="XP_041678490.1">
    <property type="nucleotide sequence ID" value="XM_041827537.1"/>
</dbReference>
<organism evidence="1 2">
    <name type="scientific">Fusarium mangiferae</name>
    <name type="common">Mango malformation disease fungus</name>
    <dbReference type="NCBI Taxonomy" id="192010"/>
    <lineage>
        <taxon>Eukaryota</taxon>
        <taxon>Fungi</taxon>
        <taxon>Dikarya</taxon>
        <taxon>Ascomycota</taxon>
        <taxon>Pezizomycotina</taxon>
        <taxon>Sordariomycetes</taxon>
        <taxon>Hypocreomycetidae</taxon>
        <taxon>Hypocreales</taxon>
        <taxon>Nectriaceae</taxon>
        <taxon>Fusarium</taxon>
        <taxon>Fusarium fujikuroi species complex</taxon>
    </lineage>
</organism>
<dbReference type="VEuPathDB" id="FungiDB:FMAN_16054"/>
<dbReference type="GeneID" id="65094849"/>
<dbReference type="AlphaFoldDB" id="A0A1L7SKL9"/>
<protein>
    <submittedName>
        <fullName evidence="1">Uncharacterized protein</fullName>
    </submittedName>
</protein>
<accession>A0A1L7SKL9</accession>
<gene>
    <name evidence="1" type="ORF">FMAN_16054</name>
</gene>
<evidence type="ECO:0000313" key="1">
    <source>
        <dbReference type="EMBL" id="CVK87059.1"/>
    </source>
</evidence>
<dbReference type="Proteomes" id="UP000184255">
    <property type="component" value="Unassembled WGS sequence"/>
</dbReference>
<keyword evidence="2" id="KW-1185">Reference proteome</keyword>
<evidence type="ECO:0000313" key="2">
    <source>
        <dbReference type="Proteomes" id="UP000184255"/>
    </source>
</evidence>
<proteinExistence type="predicted"/>
<name>A0A1L7SKL9_FUSMA</name>
<comment type="caution">
    <text evidence="1">The sequence shown here is derived from an EMBL/GenBank/DDBJ whole genome shotgun (WGS) entry which is preliminary data.</text>
</comment>